<dbReference type="SUPFAM" id="SSF161111">
    <property type="entry name" value="Cation efflux protein transmembrane domain-like"/>
    <property type="match status" value="1"/>
</dbReference>
<evidence type="ECO:0000256" key="3">
    <source>
        <dbReference type="ARBA" id="ARBA00022692"/>
    </source>
</evidence>
<keyword evidence="10" id="KW-1185">Reference proteome</keyword>
<sequence length="637" mass="69658">MPDIEEPLTPSADRSLPHSLPSSAASSPPPITDSHPLYPRRPSLSVHQPVRSPTGTPHHAHHFPRDHSHHHHNHRHHHDHEHGAHPHSHSRSFPSPGRGPSLFHIPPPQQFLPLQPDIYPYLGRHRELPTLISRTSTGLSGGLSAAFDVERNLSQRRKSRVESSLNRLALEGEEVERGERLIGDAGFGWNWDDYKVDDDAIAGRSKGVKQFYEKQNKLIELYEYVDKLLDSPLARTLLDSYKPDDESPSDTASSQTITSPLAAVRSYGTTGTSGTAGDDEGETSSSTETGGGSATETTPLKPGPAAGTGQGKKVRRRPSYLYRIADEESPLMGGREAETAEEKNRIVRVAIYVNLLANLGLLVAKGVITVLTSSLSVIASLVDSVMDMLSTLIIWATSHLVQNSSSGDSMRYPVGRSRLEPIGVLIFSIIMITSFVQVGIEGIQRLISPDKEIVVLTPWAIGIMASTVAIKGVLWLWCRLVKNSSVQALAADAFTDVVFNTLSILFPLLGTSLSLPWLDAAGGIFLSLFVILQWGSISATHIKNLTGGSASPELKSVLLYLVMRFAKGIKQVTAINCYHAGDRINVEVDIVLDESMGLRDAHDLGEVLQWVIEALPVVERAWVHADYDRFNPIGHLR</sequence>
<dbReference type="GO" id="GO:0008324">
    <property type="term" value="F:monoatomic cation transmembrane transporter activity"/>
    <property type="evidence" value="ECO:0007669"/>
    <property type="project" value="InterPro"/>
</dbReference>
<dbReference type="GO" id="GO:0030003">
    <property type="term" value="P:intracellular monoatomic cation homeostasis"/>
    <property type="evidence" value="ECO:0007669"/>
    <property type="project" value="UniProtKB-ARBA"/>
</dbReference>
<feature type="transmembrane region" description="Helical" evidence="7">
    <location>
        <begin position="422"/>
        <end position="440"/>
    </location>
</feature>
<gene>
    <name evidence="9" type="ORF">BJ508DRAFT_413544</name>
</gene>
<reference evidence="9 10" key="1">
    <citation type="journal article" date="2018" name="Nat. Ecol. Evol.">
        <title>Pezizomycetes genomes reveal the molecular basis of ectomycorrhizal truffle lifestyle.</title>
        <authorList>
            <person name="Murat C."/>
            <person name="Payen T."/>
            <person name="Noel B."/>
            <person name="Kuo A."/>
            <person name="Morin E."/>
            <person name="Chen J."/>
            <person name="Kohler A."/>
            <person name="Krizsan K."/>
            <person name="Balestrini R."/>
            <person name="Da Silva C."/>
            <person name="Montanini B."/>
            <person name="Hainaut M."/>
            <person name="Levati E."/>
            <person name="Barry K.W."/>
            <person name="Belfiori B."/>
            <person name="Cichocki N."/>
            <person name="Clum A."/>
            <person name="Dockter R.B."/>
            <person name="Fauchery L."/>
            <person name="Guy J."/>
            <person name="Iotti M."/>
            <person name="Le Tacon F."/>
            <person name="Lindquist E.A."/>
            <person name="Lipzen A."/>
            <person name="Malagnac F."/>
            <person name="Mello A."/>
            <person name="Molinier V."/>
            <person name="Miyauchi S."/>
            <person name="Poulain J."/>
            <person name="Riccioni C."/>
            <person name="Rubini A."/>
            <person name="Sitrit Y."/>
            <person name="Splivallo R."/>
            <person name="Traeger S."/>
            <person name="Wang M."/>
            <person name="Zifcakova L."/>
            <person name="Wipf D."/>
            <person name="Zambonelli A."/>
            <person name="Paolocci F."/>
            <person name="Nowrousian M."/>
            <person name="Ottonello S."/>
            <person name="Baldrian P."/>
            <person name="Spatafora J.W."/>
            <person name="Henrissat B."/>
            <person name="Nagy L.G."/>
            <person name="Aury J.M."/>
            <person name="Wincker P."/>
            <person name="Grigoriev I.V."/>
            <person name="Bonfante P."/>
            <person name="Martin F.M."/>
        </authorList>
    </citation>
    <scope>NUCLEOTIDE SEQUENCE [LARGE SCALE GENOMIC DNA]</scope>
    <source>
        <strain evidence="9 10">RN42</strain>
    </source>
</reference>
<evidence type="ECO:0000256" key="4">
    <source>
        <dbReference type="ARBA" id="ARBA00022989"/>
    </source>
</evidence>
<dbReference type="STRING" id="1160509.A0A3N4ICX5"/>
<evidence type="ECO:0000313" key="10">
    <source>
        <dbReference type="Proteomes" id="UP000275078"/>
    </source>
</evidence>
<dbReference type="PANTHER" id="PTHR43840">
    <property type="entry name" value="MITOCHONDRIAL METAL TRANSPORTER 1-RELATED"/>
    <property type="match status" value="1"/>
</dbReference>
<name>A0A3N4ICX5_ASCIM</name>
<feature type="compositionally biased region" description="Polar residues" evidence="6">
    <location>
        <begin position="249"/>
        <end position="259"/>
    </location>
</feature>
<feature type="domain" description="Cation efflux protein transmembrane" evidence="8">
    <location>
        <begin position="352"/>
        <end position="545"/>
    </location>
</feature>
<dbReference type="SUPFAM" id="SSF160240">
    <property type="entry name" value="Cation efflux protein cytoplasmic domain-like"/>
    <property type="match status" value="1"/>
</dbReference>
<dbReference type="Gene3D" id="1.20.1510.10">
    <property type="entry name" value="Cation efflux protein transmembrane domain"/>
    <property type="match status" value="1"/>
</dbReference>
<keyword evidence="3 7" id="KW-0812">Transmembrane</keyword>
<proteinExistence type="predicted"/>
<feature type="compositionally biased region" description="Low complexity" evidence="6">
    <location>
        <begin position="17"/>
        <end position="26"/>
    </location>
</feature>
<evidence type="ECO:0000313" key="9">
    <source>
        <dbReference type="EMBL" id="RPA83346.1"/>
    </source>
</evidence>
<dbReference type="InterPro" id="IPR050291">
    <property type="entry name" value="CDF_Transporter"/>
</dbReference>
<organism evidence="9 10">
    <name type="scientific">Ascobolus immersus RN42</name>
    <dbReference type="NCBI Taxonomy" id="1160509"/>
    <lineage>
        <taxon>Eukaryota</taxon>
        <taxon>Fungi</taxon>
        <taxon>Dikarya</taxon>
        <taxon>Ascomycota</taxon>
        <taxon>Pezizomycotina</taxon>
        <taxon>Pezizomycetes</taxon>
        <taxon>Pezizales</taxon>
        <taxon>Ascobolaceae</taxon>
        <taxon>Ascobolus</taxon>
    </lineage>
</organism>
<evidence type="ECO:0000256" key="1">
    <source>
        <dbReference type="ARBA" id="ARBA00004141"/>
    </source>
</evidence>
<feature type="region of interest" description="Disordered" evidence="6">
    <location>
        <begin position="240"/>
        <end position="319"/>
    </location>
</feature>
<feature type="compositionally biased region" description="Low complexity" evidence="6">
    <location>
        <begin position="283"/>
        <end position="298"/>
    </location>
</feature>
<protein>
    <recommendedName>
        <fullName evidence="8">Cation efflux protein transmembrane domain-containing protein</fullName>
    </recommendedName>
</protein>
<feature type="region of interest" description="Disordered" evidence="6">
    <location>
        <begin position="1"/>
        <end position="109"/>
    </location>
</feature>
<evidence type="ECO:0000256" key="7">
    <source>
        <dbReference type="SAM" id="Phobius"/>
    </source>
</evidence>
<dbReference type="EMBL" id="ML119665">
    <property type="protein sequence ID" value="RPA83346.1"/>
    <property type="molecule type" value="Genomic_DNA"/>
</dbReference>
<dbReference type="FunFam" id="1.20.1510.10:FF:000005">
    <property type="entry name" value="Putative Cation diffusion facilitator 1"/>
    <property type="match status" value="1"/>
</dbReference>
<keyword evidence="4 7" id="KW-1133">Transmembrane helix</keyword>
<keyword evidence="2" id="KW-0813">Transport</keyword>
<keyword evidence="5 7" id="KW-0472">Membrane</keyword>
<dbReference type="GO" id="GO:0098771">
    <property type="term" value="P:inorganic ion homeostasis"/>
    <property type="evidence" value="ECO:0007669"/>
    <property type="project" value="UniProtKB-ARBA"/>
</dbReference>
<dbReference type="Pfam" id="PF01545">
    <property type="entry name" value="Cation_efflux"/>
    <property type="match status" value="1"/>
</dbReference>
<dbReference type="InterPro" id="IPR036837">
    <property type="entry name" value="Cation_efflux_CTD_sf"/>
</dbReference>
<feature type="compositionally biased region" description="Low complexity" evidence="6">
    <location>
        <begin position="91"/>
        <end position="101"/>
    </location>
</feature>
<feature type="transmembrane region" description="Helical" evidence="7">
    <location>
        <begin position="515"/>
        <end position="535"/>
    </location>
</feature>
<accession>A0A3N4ICX5</accession>
<dbReference type="OrthoDB" id="78296at2759"/>
<comment type="subcellular location">
    <subcellularLocation>
        <location evidence="1">Membrane</location>
        <topology evidence="1">Multi-pass membrane protein</topology>
    </subcellularLocation>
</comment>
<dbReference type="InterPro" id="IPR058533">
    <property type="entry name" value="Cation_efflux_TM"/>
</dbReference>
<evidence type="ECO:0000256" key="2">
    <source>
        <dbReference type="ARBA" id="ARBA00022448"/>
    </source>
</evidence>
<feature type="compositionally biased region" description="Basic residues" evidence="6">
    <location>
        <begin position="58"/>
        <end position="90"/>
    </location>
</feature>
<feature type="transmembrane region" description="Helical" evidence="7">
    <location>
        <begin position="489"/>
        <end position="509"/>
    </location>
</feature>
<dbReference type="GO" id="GO:0016020">
    <property type="term" value="C:membrane"/>
    <property type="evidence" value="ECO:0007669"/>
    <property type="project" value="UniProtKB-SubCell"/>
</dbReference>
<dbReference type="PANTHER" id="PTHR43840:SF4">
    <property type="entry name" value="CDF DIVALENT METAL CATION TRANSPORTER (EUROFUNG)"/>
    <property type="match status" value="1"/>
</dbReference>
<evidence type="ECO:0000259" key="8">
    <source>
        <dbReference type="Pfam" id="PF01545"/>
    </source>
</evidence>
<dbReference type="InterPro" id="IPR027469">
    <property type="entry name" value="Cation_efflux_TMD_sf"/>
</dbReference>
<dbReference type="AlphaFoldDB" id="A0A3N4ICX5"/>
<feature type="transmembrane region" description="Helical" evidence="7">
    <location>
        <begin position="349"/>
        <end position="371"/>
    </location>
</feature>
<dbReference type="Proteomes" id="UP000275078">
    <property type="component" value="Unassembled WGS sequence"/>
</dbReference>
<feature type="transmembrane region" description="Helical" evidence="7">
    <location>
        <begin position="460"/>
        <end position="477"/>
    </location>
</feature>
<evidence type="ECO:0000256" key="5">
    <source>
        <dbReference type="ARBA" id="ARBA00023136"/>
    </source>
</evidence>
<dbReference type="Gene3D" id="3.30.70.1350">
    <property type="entry name" value="Cation efflux protein, cytoplasmic domain"/>
    <property type="match status" value="1"/>
</dbReference>
<evidence type="ECO:0000256" key="6">
    <source>
        <dbReference type="SAM" id="MobiDB-lite"/>
    </source>
</evidence>